<dbReference type="AlphaFoldDB" id="A0AAN9UC51"/>
<reference evidence="2 3" key="1">
    <citation type="journal article" date="2023" name="PLoS ONE">
        <title>Cytospora paraplurivora sp. nov. isolated from orchards with fruit tree decline syndrome in Ontario, Canada.</title>
        <authorList>
            <person name="Ilyukhin E."/>
            <person name="Nguyen H.D.T."/>
            <person name="Castle A.J."/>
            <person name="Ellouze W."/>
        </authorList>
    </citation>
    <scope>NUCLEOTIDE SEQUENCE [LARGE SCALE GENOMIC DNA]</scope>
    <source>
        <strain evidence="2 3">FDS-564</strain>
    </source>
</reference>
<sequence length="355" mass="39035">MPRGVKRRREIDCNGNGCDQSDCPSCKDDPTVMNFTPGGDRDNLWRTQPSLLLTARREAQSRAQDPTASRNRGRVPASLPSAAASPSAPSFRAPVSERAPPQAATASVTPDLTPTEMIDGLDPKVLKDTVIYLASRDSRVAEAIKVAYELQPRHVPIPQETHREQTQRPMRPAIPLSQMQPVVDFDRYSKSAWHALNNSATLGLGGRGLSEEAEEVYDRIRGLVNTIDEKTKEDSPLRTKQSAIETLRKIAKSIILSEDIIGHEMREQLETDSHIADVIVRVLESMTSVERLMTGNKTDAKGSLSDKVEWVRDQAVGYCLEGLYGLDRALEMMKTGSSSLPLAEGSSYAPIDLTS</sequence>
<comment type="caution">
    <text evidence="2">The sequence shown here is derived from an EMBL/GenBank/DDBJ whole genome shotgun (WGS) entry which is preliminary data.</text>
</comment>
<evidence type="ECO:0000313" key="2">
    <source>
        <dbReference type="EMBL" id="KAK7739777.1"/>
    </source>
</evidence>
<dbReference type="Proteomes" id="UP001320245">
    <property type="component" value="Unassembled WGS sequence"/>
</dbReference>
<feature type="compositionally biased region" description="Low complexity" evidence="1">
    <location>
        <begin position="76"/>
        <end position="96"/>
    </location>
</feature>
<proteinExistence type="predicted"/>
<feature type="region of interest" description="Disordered" evidence="1">
    <location>
        <begin position="1"/>
        <end position="108"/>
    </location>
</feature>
<dbReference type="EMBL" id="JAJSPL020000022">
    <property type="protein sequence ID" value="KAK7739777.1"/>
    <property type="molecule type" value="Genomic_DNA"/>
</dbReference>
<evidence type="ECO:0000256" key="1">
    <source>
        <dbReference type="SAM" id="MobiDB-lite"/>
    </source>
</evidence>
<accession>A0AAN9UC51</accession>
<gene>
    <name evidence="2" type="ORF">SLS53_005747</name>
</gene>
<organism evidence="2 3">
    <name type="scientific">Cytospora paraplurivora</name>
    <dbReference type="NCBI Taxonomy" id="2898453"/>
    <lineage>
        <taxon>Eukaryota</taxon>
        <taxon>Fungi</taxon>
        <taxon>Dikarya</taxon>
        <taxon>Ascomycota</taxon>
        <taxon>Pezizomycotina</taxon>
        <taxon>Sordariomycetes</taxon>
        <taxon>Sordariomycetidae</taxon>
        <taxon>Diaporthales</taxon>
        <taxon>Cytosporaceae</taxon>
        <taxon>Cytospora</taxon>
    </lineage>
</organism>
<name>A0AAN9UC51_9PEZI</name>
<evidence type="ECO:0000313" key="3">
    <source>
        <dbReference type="Proteomes" id="UP001320245"/>
    </source>
</evidence>
<feature type="compositionally biased region" description="Polar residues" evidence="1">
    <location>
        <begin position="61"/>
        <end position="70"/>
    </location>
</feature>
<keyword evidence="3" id="KW-1185">Reference proteome</keyword>
<protein>
    <submittedName>
        <fullName evidence="2">Uncharacterized protein</fullName>
    </submittedName>
</protein>